<dbReference type="PANTHER" id="PTHR46880">
    <property type="entry name" value="RAS-ASSOCIATING DOMAIN-CONTAINING PROTEIN"/>
    <property type="match status" value="1"/>
</dbReference>
<dbReference type="EMBL" id="RCHS01001325">
    <property type="protein sequence ID" value="RMX54112.1"/>
    <property type="molecule type" value="Genomic_DNA"/>
</dbReference>
<keyword evidence="2" id="KW-1185">Reference proteome</keyword>
<comment type="caution">
    <text evidence="1">The sequence shown here is derived from an EMBL/GenBank/DDBJ whole genome shotgun (WGS) entry which is preliminary data.</text>
</comment>
<dbReference type="OrthoDB" id="5989940at2759"/>
<accession>A0A3M6UKF7</accession>
<sequence>KFVLESTVDGIFRSFVPLIQTLQIYSNDSDPVAITLITEIKRDLAEDGRLHYSGLTPLTAHDETLLRNLTSKYVHALLDNIASRFKDSLPILSAFKIFDPVAVPPKSDQSFSEYVDKEIEILAEYLYQLETGESKVQKTEELIYEWRRFKYSILKLKSEIPADVIKPPKNKELTSQTPTDWLLRHMLSNQLTYSHFVPELLCLAEVCMSLPVSNAWLECGASAVKRLKNKAEKLSESPATLLKIYKTTISPILDYDCIVREELRFSGKVAKRNNEYTQSMRERLGLLTLSNRCHYLRLQLVYKTVNDYRCARSELCCKALRDSRELHLPRYKTAMGQSTFKYAAAKEWNDLLKELCACKMLRIFKIKTLKL</sequence>
<evidence type="ECO:0008006" key="3">
    <source>
        <dbReference type="Google" id="ProtNLM"/>
    </source>
</evidence>
<dbReference type="PANTHER" id="PTHR46880:SF5">
    <property type="entry name" value="DUF4371 DOMAIN-CONTAINING PROTEIN"/>
    <property type="match status" value="1"/>
</dbReference>
<reference evidence="1 2" key="1">
    <citation type="journal article" date="2018" name="Sci. Rep.">
        <title>Comparative analysis of the Pocillopora damicornis genome highlights role of immune system in coral evolution.</title>
        <authorList>
            <person name="Cunning R."/>
            <person name="Bay R.A."/>
            <person name="Gillette P."/>
            <person name="Baker A.C."/>
            <person name="Traylor-Knowles N."/>
        </authorList>
    </citation>
    <scope>NUCLEOTIDE SEQUENCE [LARGE SCALE GENOMIC DNA]</scope>
    <source>
        <strain evidence="1">RSMAS</strain>
        <tissue evidence="1">Whole animal</tissue>
    </source>
</reference>
<protein>
    <recommendedName>
        <fullName evidence="3">HAT C-terminal dimerisation domain-containing protein</fullName>
    </recommendedName>
</protein>
<feature type="non-terminal residue" evidence="1">
    <location>
        <position position="371"/>
    </location>
</feature>
<name>A0A3M6UKF7_POCDA</name>
<gene>
    <name evidence="1" type="ORF">pdam_00025226</name>
</gene>
<feature type="non-terminal residue" evidence="1">
    <location>
        <position position="1"/>
    </location>
</feature>
<proteinExistence type="predicted"/>
<dbReference type="Proteomes" id="UP000275408">
    <property type="component" value="Unassembled WGS sequence"/>
</dbReference>
<evidence type="ECO:0000313" key="1">
    <source>
        <dbReference type="EMBL" id="RMX54112.1"/>
    </source>
</evidence>
<organism evidence="1 2">
    <name type="scientific">Pocillopora damicornis</name>
    <name type="common">Cauliflower coral</name>
    <name type="synonym">Millepora damicornis</name>
    <dbReference type="NCBI Taxonomy" id="46731"/>
    <lineage>
        <taxon>Eukaryota</taxon>
        <taxon>Metazoa</taxon>
        <taxon>Cnidaria</taxon>
        <taxon>Anthozoa</taxon>
        <taxon>Hexacorallia</taxon>
        <taxon>Scleractinia</taxon>
        <taxon>Astrocoeniina</taxon>
        <taxon>Pocilloporidae</taxon>
        <taxon>Pocillopora</taxon>
    </lineage>
</organism>
<dbReference type="AlphaFoldDB" id="A0A3M6UKF7"/>
<evidence type="ECO:0000313" key="2">
    <source>
        <dbReference type="Proteomes" id="UP000275408"/>
    </source>
</evidence>